<gene>
    <name evidence="2" type="ORF">MNEG_9682</name>
</gene>
<dbReference type="GeneID" id="25742557"/>
<evidence type="ECO:0000313" key="3">
    <source>
        <dbReference type="Proteomes" id="UP000054498"/>
    </source>
</evidence>
<protein>
    <submittedName>
        <fullName evidence="2">Uncharacterized protein</fullName>
    </submittedName>
</protein>
<dbReference type="RefSeq" id="XP_013897301.1">
    <property type="nucleotide sequence ID" value="XM_014041847.1"/>
</dbReference>
<feature type="compositionally biased region" description="Low complexity" evidence="1">
    <location>
        <begin position="57"/>
        <end position="72"/>
    </location>
</feature>
<keyword evidence="3" id="KW-1185">Reference proteome</keyword>
<organism evidence="2 3">
    <name type="scientific">Monoraphidium neglectum</name>
    <dbReference type="NCBI Taxonomy" id="145388"/>
    <lineage>
        <taxon>Eukaryota</taxon>
        <taxon>Viridiplantae</taxon>
        <taxon>Chlorophyta</taxon>
        <taxon>core chlorophytes</taxon>
        <taxon>Chlorophyceae</taxon>
        <taxon>CS clade</taxon>
        <taxon>Sphaeropleales</taxon>
        <taxon>Selenastraceae</taxon>
        <taxon>Monoraphidium</taxon>
    </lineage>
</organism>
<evidence type="ECO:0000313" key="2">
    <source>
        <dbReference type="EMBL" id="KIY98281.1"/>
    </source>
</evidence>
<dbReference type="KEGG" id="mng:MNEG_9682"/>
<sequence>MRAAKGVADTAGAQDAQALASCDGQRDHPSGGAASEECADAPPLDLQPATPVLSRRGGAWPADPSAPSDAAGAGEGGGGGACAAALAPIQDLQPLEISTIAADTCASEPAASLVPSSPQEAISPWAAVASSCEVGRCAGSWDGEAG</sequence>
<feature type="region of interest" description="Disordered" evidence="1">
    <location>
        <begin position="1"/>
        <end position="82"/>
    </location>
</feature>
<dbReference type="AlphaFoldDB" id="A0A0D2MBP2"/>
<proteinExistence type="predicted"/>
<accession>A0A0D2MBP2</accession>
<name>A0A0D2MBP2_9CHLO</name>
<dbReference type="EMBL" id="KK102242">
    <property type="protein sequence ID" value="KIY98281.1"/>
    <property type="molecule type" value="Genomic_DNA"/>
</dbReference>
<evidence type="ECO:0000256" key="1">
    <source>
        <dbReference type="SAM" id="MobiDB-lite"/>
    </source>
</evidence>
<dbReference type="Proteomes" id="UP000054498">
    <property type="component" value="Unassembled WGS sequence"/>
</dbReference>
<reference evidence="2 3" key="1">
    <citation type="journal article" date="2013" name="BMC Genomics">
        <title>Reconstruction of the lipid metabolism for the microalga Monoraphidium neglectum from its genome sequence reveals characteristics suitable for biofuel production.</title>
        <authorList>
            <person name="Bogen C."/>
            <person name="Al-Dilaimi A."/>
            <person name="Albersmeier A."/>
            <person name="Wichmann J."/>
            <person name="Grundmann M."/>
            <person name="Rupp O."/>
            <person name="Lauersen K.J."/>
            <person name="Blifernez-Klassen O."/>
            <person name="Kalinowski J."/>
            <person name="Goesmann A."/>
            <person name="Mussgnug J.H."/>
            <person name="Kruse O."/>
        </authorList>
    </citation>
    <scope>NUCLEOTIDE SEQUENCE [LARGE SCALE GENOMIC DNA]</scope>
    <source>
        <strain evidence="2 3">SAG 48.87</strain>
    </source>
</reference>